<sequence>MAVARHIRRMIRSLKSLKTMLFLTVLLLAGVVIATTAVFTRAAASLEQPSYQVVASEGAIEIRRYEPMAAVEVTVTGTRGAATRKAFRILFDYISGANEGSEKVSMTAPVRQETASQKISMTAPVTQSASADGSWQVAFYLPSKYTAKTAPRPVDDRIKRITVPGKEVAAITFSGRWTDSNFERHLSELQDYLARTGRTPSGPPVYAYFNDPFTLPPFRRNEVQVPLAR</sequence>
<protein>
    <submittedName>
        <fullName evidence="1">SOUL heme-binding protein</fullName>
    </submittedName>
</protein>
<proteinExistence type="predicted"/>
<comment type="caution">
    <text evidence="1">The sequence shown here is derived from an EMBL/GenBank/DDBJ whole genome shotgun (WGS) entry which is preliminary data.</text>
</comment>
<dbReference type="PANTHER" id="PTHR11220:SF58">
    <property type="entry name" value="SOUL HEME-BINDING FAMILY PROTEIN"/>
    <property type="match status" value="1"/>
</dbReference>
<evidence type="ECO:0000313" key="1">
    <source>
        <dbReference type="EMBL" id="SMP36870.1"/>
    </source>
</evidence>
<dbReference type="InterPro" id="IPR006917">
    <property type="entry name" value="SOUL_heme-bd"/>
</dbReference>
<dbReference type="PANTHER" id="PTHR11220">
    <property type="entry name" value="HEME-BINDING PROTEIN-RELATED"/>
    <property type="match status" value="1"/>
</dbReference>
<reference evidence="1 2" key="1">
    <citation type="submission" date="2017-05" db="EMBL/GenBank/DDBJ databases">
        <authorList>
            <person name="Varghese N."/>
            <person name="Submissions S."/>
        </authorList>
    </citation>
    <scope>NUCLEOTIDE SEQUENCE [LARGE SCALE GENOMIC DNA]</scope>
    <source>
        <strain evidence="1 2">DSM 15949</strain>
    </source>
</reference>
<dbReference type="Pfam" id="PF04832">
    <property type="entry name" value="SOUL"/>
    <property type="match status" value="1"/>
</dbReference>
<dbReference type="SUPFAM" id="SSF55136">
    <property type="entry name" value="Probable bacterial effector-binding domain"/>
    <property type="match status" value="1"/>
</dbReference>
<accession>A0ABY1PLL4</accession>
<organism evidence="1 2">
    <name type="scientific">Roseibium denhamense</name>
    <dbReference type="NCBI Taxonomy" id="76305"/>
    <lineage>
        <taxon>Bacteria</taxon>
        <taxon>Pseudomonadati</taxon>
        <taxon>Pseudomonadota</taxon>
        <taxon>Alphaproteobacteria</taxon>
        <taxon>Hyphomicrobiales</taxon>
        <taxon>Stappiaceae</taxon>
        <taxon>Roseibium</taxon>
    </lineage>
</organism>
<dbReference type="EMBL" id="FXTT01000008">
    <property type="protein sequence ID" value="SMP36870.1"/>
    <property type="molecule type" value="Genomic_DNA"/>
</dbReference>
<gene>
    <name evidence="1" type="ORF">SAMN06265374_4353</name>
</gene>
<name>A0ABY1PLL4_9HYPH</name>
<evidence type="ECO:0000313" key="2">
    <source>
        <dbReference type="Proteomes" id="UP001157914"/>
    </source>
</evidence>
<dbReference type="Proteomes" id="UP001157914">
    <property type="component" value="Unassembled WGS sequence"/>
</dbReference>
<dbReference type="InterPro" id="IPR011256">
    <property type="entry name" value="Reg_factor_effector_dom_sf"/>
</dbReference>
<dbReference type="Gene3D" id="3.20.80.10">
    <property type="entry name" value="Regulatory factor, effector binding domain"/>
    <property type="match status" value="1"/>
</dbReference>
<keyword evidence="2" id="KW-1185">Reference proteome</keyword>